<accession>A0ABY7DKV0</accession>
<feature type="domain" description="KY-like immunoglobulin-like" evidence="2">
    <location>
        <begin position="233"/>
        <end position="365"/>
    </location>
</feature>
<organism evidence="3 4">
    <name type="scientific">Mya arenaria</name>
    <name type="common">Soft-shell clam</name>
    <dbReference type="NCBI Taxonomy" id="6604"/>
    <lineage>
        <taxon>Eukaryota</taxon>
        <taxon>Metazoa</taxon>
        <taxon>Spiralia</taxon>
        <taxon>Lophotrochozoa</taxon>
        <taxon>Mollusca</taxon>
        <taxon>Bivalvia</taxon>
        <taxon>Autobranchia</taxon>
        <taxon>Heteroconchia</taxon>
        <taxon>Euheterodonta</taxon>
        <taxon>Imparidentia</taxon>
        <taxon>Neoheterodontei</taxon>
        <taxon>Myida</taxon>
        <taxon>Myoidea</taxon>
        <taxon>Myidae</taxon>
        <taxon>Mya</taxon>
    </lineage>
</organism>
<dbReference type="EMBL" id="CP111014">
    <property type="protein sequence ID" value="WAQ98341.1"/>
    <property type="molecule type" value="Genomic_DNA"/>
</dbReference>
<feature type="region of interest" description="Disordered" evidence="1">
    <location>
        <begin position="1"/>
        <end position="20"/>
    </location>
</feature>
<reference evidence="3" key="1">
    <citation type="submission" date="2022-11" db="EMBL/GenBank/DDBJ databases">
        <title>Centuries of genome instability and evolution in soft-shell clam transmissible cancer (bioRxiv).</title>
        <authorList>
            <person name="Hart S.F.M."/>
            <person name="Yonemitsu M.A."/>
            <person name="Giersch R.M."/>
            <person name="Beal B.F."/>
            <person name="Arriagada G."/>
            <person name="Davis B.W."/>
            <person name="Ostrander E.A."/>
            <person name="Goff S.P."/>
            <person name="Metzger M.J."/>
        </authorList>
    </citation>
    <scope>NUCLEOTIDE SEQUENCE</scope>
    <source>
        <strain evidence="3">MELC-2E11</strain>
        <tissue evidence="3">Siphon/mantle</tissue>
    </source>
</reference>
<dbReference type="InterPro" id="IPR053041">
    <property type="entry name" value="Transglut-like_Superfamily_Mod"/>
</dbReference>
<protein>
    <submittedName>
        <fullName evidence="3">HIL-like protein</fullName>
    </submittedName>
</protein>
<dbReference type="Proteomes" id="UP001164746">
    <property type="component" value="Chromosome 3"/>
</dbReference>
<dbReference type="PANTHER" id="PTHR47020:SF1">
    <property type="entry name" value="HILLARIN"/>
    <property type="match status" value="1"/>
</dbReference>
<evidence type="ECO:0000313" key="4">
    <source>
        <dbReference type="Proteomes" id="UP001164746"/>
    </source>
</evidence>
<evidence type="ECO:0000256" key="1">
    <source>
        <dbReference type="SAM" id="MobiDB-lite"/>
    </source>
</evidence>
<keyword evidence="4" id="KW-1185">Reference proteome</keyword>
<feature type="domain" description="KY-like immunoglobulin-like" evidence="2">
    <location>
        <begin position="380"/>
        <end position="483"/>
    </location>
</feature>
<dbReference type="PANTHER" id="PTHR47020">
    <property type="entry name" value="HILLARIN"/>
    <property type="match status" value="1"/>
</dbReference>
<dbReference type="Pfam" id="PF23265">
    <property type="entry name" value="Ig-like_KY"/>
    <property type="match status" value="2"/>
</dbReference>
<dbReference type="SUPFAM" id="SSF54001">
    <property type="entry name" value="Cysteine proteinases"/>
    <property type="match status" value="1"/>
</dbReference>
<evidence type="ECO:0000313" key="3">
    <source>
        <dbReference type="EMBL" id="WAQ98341.1"/>
    </source>
</evidence>
<dbReference type="InterPro" id="IPR038765">
    <property type="entry name" value="Papain-like_cys_pep_sf"/>
</dbReference>
<dbReference type="Gene3D" id="1.20.920.20">
    <property type="match status" value="1"/>
</dbReference>
<proteinExistence type="predicted"/>
<name>A0ABY7DKV0_MYAAR</name>
<dbReference type="InterPro" id="IPR056564">
    <property type="entry name" value="Ig-like_KY"/>
</dbReference>
<feature type="compositionally biased region" description="Acidic residues" evidence="1">
    <location>
        <begin position="1"/>
        <end position="11"/>
    </location>
</feature>
<gene>
    <name evidence="3" type="ORF">MAR_022714</name>
</gene>
<evidence type="ECO:0000259" key="2">
    <source>
        <dbReference type="Pfam" id="PF23265"/>
    </source>
</evidence>
<sequence>MHVVPEDEDGYPEPRPPTTRKDEIFHVKDYVNVDEQATNTPSELLEDFDFLLEHLMRDLETPLDMVRSIYMWVTSQKIPMMSAVGFTSIDTPKGFLFNIRQRKATYPELFAVLCRRAHIPCVIIHGLCKNIAYDAGEKVSYTKGRGSWNAVLVGGHWRLVHPYWGAHAAPGYATGRWGLVDSSSRDKAARIPSIATENTTNEFYFFTDPDQFLKKCLPENQEWQLVPHPISKTDFEELPFYQPAYFDLKLKEVCHESCIVHTENGVCEFQMSMPADRAKRYKFNYKLHARRNIFAEGEYDVMALENYSYHYRFEDKEYFHFRFPYIGVFKLDIFCKDSKRPLPSDWVCQYKIICAETGVNVKPLPVSSEIGWGPTDALVDLGMDSLTHKHPIINLDTEPVTFVRFALPKDRTVEIEADFVTHGMSSDEMSSHVTVEIEGEVVVVQVSPPGEGEYALQLYTRDGEDRTNICNYLMVRTNIVEDPELADIRKELDEAIDDGDVETLAHWIDRFSERGMEDRGDLARAKRKLQLSRLNRDLQEAIKRKDLDLLERALHSASSSSLRRHIGELGTQAEAMRSRLRRFKRLQHEVLAMDQKTISEMRSYPKPPPAVHAVMAATFLMLGIKEADLKKWTKIQGLISKRGKESLKRRVAEFRTDSVPPAVLTRVHEILSKYDLETVQVASVGAATFYQWAFSMATEIGDKDT</sequence>